<proteinExistence type="predicted"/>
<dbReference type="Proteomes" id="UP000249393">
    <property type="component" value="Unassembled WGS sequence"/>
</dbReference>
<evidence type="ECO:0000313" key="4">
    <source>
        <dbReference type="Proteomes" id="UP000249393"/>
    </source>
</evidence>
<reference evidence="3 4" key="1">
    <citation type="submission" date="2017-08" db="EMBL/GenBank/DDBJ databases">
        <title>Infants hospitalized years apart are colonized by the same room-sourced microbial strains.</title>
        <authorList>
            <person name="Brooks B."/>
            <person name="Olm M.R."/>
            <person name="Firek B.A."/>
            <person name="Baker R."/>
            <person name="Thomas B.C."/>
            <person name="Morowitz M.J."/>
            <person name="Banfield J.F."/>
        </authorList>
    </citation>
    <scope>NUCLEOTIDE SEQUENCE [LARGE SCALE GENOMIC DNA]</scope>
    <source>
        <strain evidence="3">S2_003_000_R2_4</strain>
    </source>
</reference>
<evidence type="ECO:0000259" key="2">
    <source>
        <dbReference type="Pfam" id="PF20091"/>
    </source>
</evidence>
<dbReference type="InterPro" id="IPR029058">
    <property type="entry name" value="AB_hydrolase_fold"/>
</dbReference>
<feature type="domain" description="Alpha/beta hydrolase" evidence="2">
    <location>
        <begin position="43"/>
        <end position="448"/>
    </location>
</feature>
<gene>
    <name evidence="3" type="ORF">DI526_07205</name>
</gene>
<dbReference type="EMBL" id="QFQZ01000016">
    <property type="protein sequence ID" value="PZR35368.1"/>
    <property type="molecule type" value="Genomic_DNA"/>
</dbReference>
<dbReference type="RefSeq" id="WP_304276070.1">
    <property type="nucleotide sequence ID" value="NZ_QFQZ01000016.1"/>
</dbReference>
<evidence type="ECO:0000256" key="1">
    <source>
        <dbReference type="SAM" id="SignalP"/>
    </source>
</evidence>
<keyword evidence="1" id="KW-0732">Signal</keyword>
<protein>
    <recommendedName>
        <fullName evidence="2">Alpha/beta hydrolase domain-containing protein</fullName>
    </recommendedName>
</protein>
<feature type="chain" id="PRO_5015948422" description="Alpha/beta hydrolase domain-containing protein" evidence="1">
    <location>
        <begin position="26"/>
        <end position="458"/>
    </location>
</feature>
<comment type="caution">
    <text evidence="3">The sequence shown here is derived from an EMBL/GenBank/DDBJ whole genome shotgun (WGS) entry which is preliminary data.</text>
</comment>
<dbReference type="AlphaFoldDB" id="A0A2W5WMZ2"/>
<dbReference type="Gene3D" id="3.40.50.1820">
    <property type="entry name" value="alpha/beta hydrolase"/>
    <property type="match status" value="1"/>
</dbReference>
<name>A0A2W5WMZ2_9CAUL</name>
<feature type="signal peptide" evidence="1">
    <location>
        <begin position="1"/>
        <end position="25"/>
    </location>
</feature>
<dbReference type="SUPFAM" id="SSF53474">
    <property type="entry name" value="alpha/beta-Hydrolases"/>
    <property type="match status" value="1"/>
</dbReference>
<dbReference type="Pfam" id="PF20091">
    <property type="entry name" value="Abhydrolase_10"/>
    <property type="match status" value="1"/>
</dbReference>
<dbReference type="InterPro" id="IPR045394">
    <property type="entry name" value="Abhydrolase_dom"/>
</dbReference>
<organism evidence="3 4">
    <name type="scientific">Caulobacter segnis</name>
    <dbReference type="NCBI Taxonomy" id="88688"/>
    <lineage>
        <taxon>Bacteria</taxon>
        <taxon>Pseudomonadati</taxon>
        <taxon>Pseudomonadota</taxon>
        <taxon>Alphaproteobacteria</taxon>
        <taxon>Caulobacterales</taxon>
        <taxon>Caulobacteraceae</taxon>
        <taxon>Caulobacter</taxon>
    </lineage>
</organism>
<sequence length="458" mass="48780">MRSLLRAALLAFMALASSTGGGARAQDLTWTLVEAQEPPGSPGRLYPFFAANRDLAFEGYVEQEFLVSGQATPLSSAYGAVPGERALPSGLAKRFKTRVLVRRPERPEHFNGVIVIEWLNASNGFDADNVWLALQDHLVEAGYAWVGVSAQGFGGVEALRVWSPARYGDLRIENGGAMAQEPLSLDIFRQIAAELRRGEPSGLQPRAVIAAGQSQAANWLATYINGGLAHARTIDGFLLVSATSAKIDPATPAPVLRIVAEGDAAGPDAENQPNDSVRFRQWEIAGTSHVDRHLRAAREPVQLRDLGTSVQAAIAPKCEIAAIGTATSAYMVEGAGLDRLVIWSQGGPPPPSAPRLARQMDREGHLERNALGLALGGVRLPDVSAPVGLNVGKNGGVAACGAQGYYQPFSLARLRALYPTAEAYRRAVEHSIRENVAAGFISSQDGELIQRAADEASW</sequence>
<accession>A0A2W5WMZ2</accession>
<evidence type="ECO:0000313" key="3">
    <source>
        <dbReference type="EMBL" id="PZR35368.1"/>
    </source>
</evidence>